<protein>
    <submittedName>
        <fullName evidence="1">Toll/interleukin-1 receptor domain-containing protein</fullName>
    </submittedName>
</protein>
<reference evidence="1" key="1">
    <citation type="submission" date="2019-04" db="EMBL/GenBank/DDBJ databases">
        <title>Genome sequencing of Clostridium botulinum Groups I-IV and Clostridium butyricum.</title>
        <authorList>
            <person name="Brunt J."/>
            <person name="Van Vliet A.H.M."/>
            <person name="Stringer S.C."/>
            <person name="Carter A.T."/>
            <person name="Peck M.W."/>
        </authorList>
    </citation>
    <scope>NUCLEOTIDE SEQUENCE</scope>
    <source>
        <strain evidence="1">IFR 15/031</strain>
    </source>
</reference>
<accession>A0A6G4EDA5</accession>
<evidence type="ECO:0000313" key="1">
    <source>
        <dbReference type="EMBL" id="NFH61216.1"/>
    </source>
</evidence>
<gene>
    <name evidence="1" type="ORF">FC962_04740</name>
</gene>
<dbReference type="RefSeq" id="WP_061318433.1">
    <property type="nucleotide sequence ID" value="NZ_CP013849.1"/>
</dbReference>
<organism evidence="1">
    <name type="scientific">Clostridium botulinum</name>
    <dbReference type="NCBI Taxonomy" id="1491"/>
    <lineage>
        <taxon>Bacteria</taxon>
        <taxon>Bacillati</taxon>
        <taxon>Bacillota</taxon>
        <taxon>Clostridia</taxon>
        <taxon>Eubacteriales</taxon>
        <taxon>Clostridiaceae</taxon>
        <taxon>Clostridium</taxon>
    </lineage>
</organism>
<dbReference type="AlphaFoldDB" id="A0A6G4EDA5"/>
<dbReference type="InterPro" id="IPR035897">
    <property type="entry name" value="Toll_tir_struct_dom_sf"/>
</dbReference>
<keyword evidence="1" id="KW-0675">Receptor</keyword>
<name>A0A6G4EDA5_CLOBO</name>
<dbReference type="EMBL" id="SWRL01000002">
    <property type="protein sequence ID" value="NFH61216.1"/>
    <property type="molecule type" value="Genomic_DNA"/>
</dbReference>
<sequence>MKVFISWSGERSKEIGNLLSGWLQCVLQAIRPWISCKDIDRGSLWFSEITEQLKDVSLGIICLTKENKERPWILFEAGALAKGLNSNRVCTFLIDLQPQDVKDPLAQFNHTLPNKDNLYKLVSTLNNSLGPEKLDPSVLEKVFETYWPQFNKKFNEIIEETDSAENPTIDKRSQDDILNEILMSTRSFDRRLSKLEYSNDSLSFNRLAKQLDDNESFWKDRDELCKNKKMPKHTENLLGDIILKSDVNLAPDDSLDLRSIINDNNQKR</sequence>
<dbReference type="Gene3D" id="3.40.50.10140">
    <property type="entry name" value="Toll/interleukin-1 receptor homology (TIR) domain"/>
    <property type="match status" value="1"/>
</dbReference>
<comment type="caution">
    <text evidence="1">The sequence shown here is derived from an EMBL/GenBank/DDBJ whole genome shotgun (WGS) entry which is preliminary data.</text>
</comment>
<proteinExistence type="predicted"/>
<dbReference type="SUPFAM" id="SSF52200">
    <property type="entry name" value="Toll/Interleukin receptor TIR domain"/>
    <property type="match status" value="1"/>
</dbReference>